<feature type="compositionally biased region" description="Low complexity" evidence="9">
    <location>
        <begin position="154"/>
        <end position="163"/>
    </location>
</feature>
<feature type="region of interest" description="Disordered" evidence="9">
    <location>
        <begin position="206"/>
        <end position="237"/>
    </location>
</feature>
<feature type="compositionally biased region" description="Low complexity" evidence="9">
    <location>
        <begin position="213"/>
        <end position="237"/>
    </location>
</feature>
<dbReference type="AlphaFoldDB" id="A0A239A1T1"/>
<accession>A0A239A1T1</accession>
<dbReference type="InterPro" id="IPR003016">
    <property type="entry name" value="2-oxoA_DH_lipoyl-BS"/>
</dbReference>
<dbReference type="InterPro" id="IPR011053">
    <property type="entry name" value="Single_hybrid_motif"/>
</dbReference>
<dbReference type="InterPro" id="IPR000089">
    <property type="entry name" value="Biotin_lipoyl"/>
</dbReference>
<evidence type="ECO:0000259" key="10">
    <source>
        <dbReference type="PROSITE" id="PS50968"/>
    </source>
</evidence>
<gene>
    <name evidence="12" type="ORF">SAMN05216276_100173</name>
</gene>
<keyword evidence="13" id="KW-1185">Reference proteome</keyword>
<keyword evidence="4" id="KW-0677">Repeat</keyword>
<dbReference type="RefSeq" id="WP_089205095.1">
    <property type="nucleotide sequence ID" value="NZ_FZOD01000001.1"/>
</dbReference>
<keyword evidence="6 8" id="KW-0012">Acyltransferase</keyword>
<dbReference type="Gene3D" id="2.40.50.100">
    <property type="match status" value="1"/>
</dbReference>
<dbReference type="InterPro" id="IPR001078">
    <property type="entry name" value="2-oxoacid_DH_actylTfrase"/>
</dbReference>
<dbReference type="SUPFAM" id="SSF47005">
    <property type="entry name" value="Peripheral subunit-binding domain of 2-oxo acid dehydrogenase complex"/>
    <property type="match status" value="1"/>
</dbReference>
<dbReference type="PROSITE" id="PS50968">
    <property type="entry name" value="BIOTINYL_LIPOYL"/>
    <property type="match status" value="1"/>
</dbReference>
<feature type="compositionally biased region" description="Pro residues" evidence="9">
    <location>
        <begin position="116"/>
        <end position="153"/>
    </location>
</feature>
<feature type="domain" description="Lipoyl-binding" evidence="10">
    <location>
        <begin position="2"/>
        <end position="77"/>
    </location>
</feature>
<comment type="similarity">
    <text evidence="2 8">Belongs to the 2-oxoacid dehydrogenase family.</text>
</comment>
<organism evidence="12 13">
    <name type="scientific">Streptosporangium subroseum</name>
    <dbReference type="NCBI Taxonomy" id="106412"/>
    <lineage>
        <taxon>Bacteria</taxon>
        <taxon>Bacillati</taxon>
        <taxon>Actinomycetota</taxon>
        <taxon>Actinomycetes</taxon>
        <taxon>Streptosporangiales</taxon>
        <taxon>Streptosporangiaceae</taxon>
        <taxon>Streptosporangium</taxon>
    </lineage>
</organism>
<dbReference type="PROSITE" id="PS00189">
    <property type="entry name" value="LIPOYL"/>
    <property type="match status" value="1"/>
</dbReference>
<reference evidence="12 13" key="1">
    <citation type="submission" date="2017-06" db="EMBL/GenBank/DDBJ databases">
        <authorList>
            <person name="Kim H.J."/>
            <person name="Triplett B.A."/>
        </authorList>
    </citation>
    <scope>NUCLEOTIDE SEQUENCE [LARGE SCALE GENOMIC DNA]</scope>
    <source>
        <strain evidence="12 13">CGMCC 4.2132</strain>
    </source>
</reference>
<name>A0A239A1T1_9ACTN</name>
<dbReference type="InterPro" id="IPR050743">
    <property type="entry name" value="2-oxoacid_DH_E2_comp"/>
</dbReference>
<dbReference type="FunFam" id="2.40.50.100:FF:000023">
    <property type="entry name" value="Dihydrolipoamide acetyltransferase component of pyruvate dehydrogenase complex"/>
    <property type="match status" value="1"/>
</dbReference>
<evidence type="ECO:0000256" key="5">
    <source>
        <dbReference type="ARBA" id="ARBA00022823"/>
    </source>
</evidence>
<dbReference type="SUPFAM" id="SSF52777">
    <property type="entry name" value="CoA-dependent acyltransferases"/>
    <property type="match status" value="1"/>
</dbReference>
<evidence type="ECO:0000256" key="6">
    <source>
        <dbReference type="ARBA" id="ARBA00023315"/>
    </source>
</evidence>
<evidence type="ECO:0000256" key="4">
    <source>
        <dbReference type="ARBA" id="ARBA00022737"/>
    </source>
</evidence>
<dbReference type="Pfam" id="PF00364">
    <property type="entry name" value="Biotin_lipoyl"/>
    <property type="match status" value="1"/>
</dbReference>
<dbReference type="InterPro" id="IPR036625">
    <property type="entry name" value="E3-bd_dom_sf"/>
</dbReference>
<dbReference type="Gene3D" id="4.10.320.10">
    <property type="entry name" value="E3-binding domain"/>
    <property type="match status" value="1"/>
</dbReference>
<dbReference type="InterPro" id="IPR023213">
    <property type="entry name" value="CAT-like_dom_sf"/>
</dbReference>
<evidence type="ECO:0000313" key="12">
    <source>
        <dbReference type="EMBL" id="SNR89617.1"/>
    </source>
</evidence>
<feature type="region of interest" description="Disordered" evidence="9">
    <location>
        <begin position="78"/>
        <end position="169"/>
    </location>
</feature>
<comment type="catalytic activity">
    <reaction evidence="7">
        <text>N(6)-[(R)-dihydrolipoyl]-L-lysyl-[protein] + acetyl-CoA = N(6)-[(R)-S(8)-acetyldihydrolipoyl]-L-lysyl-[protein] + CoA</text>
        <dbReference type="Rhea" id="RHEA:17017"/>
        <dbReference type="Rhea" id="RHEA-COMP:10475"/>
        <dbReference type="Rhea" id="RHEA-COMP:10478"/>
        <dbReference type="ChEBI" id="CHEBI:57287"/>
        <dbReference type="ChEBI" id="CHEBI:57288"/>
        <dbReference type="ChEBI" id="CHEBI:83100"/>
        <dbReference type="ChEBI" id="CHEBI:83111"/>
        <dbReference type="EC" id="2.3.1.12"/>
    </reaction>
</comment>
<dbReference type="EMBL" id="FZOD01000001">
    <property type="protein sequence ID" value="SNR89617.1"/>
    <property type="molecule type" value="Genomic_DNA"/>
</dbReference>
<dbReference type="InterPro" id="IPR014276">
    <property type="entry name" value="2-oxoglutarate_DH_E2"/>
</dbReference>
<dbReference type="FunFam" id="3.30.559.10:FF:000007">
    <property type="entry name" value="Dihydrolipoamide acetyltransferase component of pyruvate dehydrogenase complex"/>
    <property type="match status" value="1"/>
</dbReference>
<comment type="cofactor">
    <cofactor evidence="1 8">
        <name>(R)-lipoate</name>
        <dbReference type="ChEBI" id="CHEBI:83088"/>
    </cofactor>
</comment>
<dbReference type="Pfam" id="PF00198">
    <property type="entry name" value="2-oxoacid_dh"/>
    <property type="match status" value="1"/>
</dbReference>
<sequence length="485" mass="51372">MPKSVQMPQLGESVTEGTVTRWLKKEGERVEADEPLLEVSTDKVDTEIPSPAAGILTKIIVAEDETVEVGAELAIIDENGSAAAAPAQEKAPEPEPEPEPAPAPQQAQQPISSIPQPAPQAAPPAPEPTPAPAPAPQAAPAPAPQATQPPPSPISTTPAAPASGDSPYVTPLVRKLAGEHDVDLDSLNGTGVGGRIRKQDVLEAARNQRERAAAQAPAPAPQAAAQAPAQAAAQAPEPVVVDTTLRGRTEKMSRLRQTIAKRMVESLQTAAQLTTVVEVDVTRIAQLRDRAKAEFQRREGVKLSFLPFFSLATVEALKQHPKLNATINDETNEVTYFDAEHLGMAVDTERGLLVAVIKDAGDLNIAGLARKTADLAERTRTNKVSPDEITGGTFTLTNTGSRGALFDTPILNRPQVGMLGTGVVVKRPVVINTAEGEVIAIRSMVYLALSYDHRLVDGADAARFLTTIKRRLEEGNFENQLGLNG</sequence>
<evidence type="ECO:0000313" key="13">
    <source>
        <dbReference type="Proteomes" id="UP000198282"/>
    </source>
</evidence>
<dbReference type="GO" id="GO:0031405">
    <property type="term" value="F:lipoic acid binding"/>
    <property type="evidence" value="ECO:0007669"/>
    <property type="project" value="TreeGrafter"/>
</dbReference>
<dbReference type="GO" id="GO:0005737">
    <property type="term" value="C:cytoplasm"/>
    <property type="evidence" value="ECO:0007669"/>
    <property type="project" value="TreeGrafter"/>
</dbReference>
<dbReference type="SUPFAM" id="SSF51230">
    <property type="entry name" value="Single hybrid motif"/>
    <property type="match status" value="1"/>
</dbReference>
<evidence type="ECO:0000256" key="7">
    <source>
        <dbReference type="ARBA" id="ARBA00048370"/>
    </source>
</evidence>
<proteinExistence type="inferred from homology"/>
<keyword evidence="3 8" id="KW-0808">Transferase</keyword>
<dbReference type="InterPro" id="IPR004167">
    <property type="entry name" value="PSBD"/>
</dbReference>
<keyword evidence="5 8" id="KW-0450">Lipoyl</keyword>
<evidence type="ECO:0000256" key="9">
    <source>
        <dbReference type="SAM" id="MobiDB-lite"/>
    </source>
</evidence>
<dbReference type="Proteomes" id="UP000198282">
    <property type="component" value="Unassembled WGS sequence"/>
</dbReference>
<evidence type="ECO:0000256" key="3">
    <source>
        <dbReference type="ARBA" id="ARBA00022679"/>
    </source>
</evidence>
<evidence type="ECO:0000256" key="1">
    <source>
        <dbReference type="ARBA" id="ARBA00001938"/>
    </source>
</evidence>
<dbReference type="PANTHER" id="PTHR43178:SF5">
    <property type="entry name" value="LIPOAMIDE ACYLTRANSFERASE COMPONENT OF BRANCHED-CHAIN ALPHA-KETO ACID DEHYDROGENASE COMPLEX, MITOCHONDRIAL"/>
    <property type="match status" value="1"/>
</dbReference>
<dbReference type="EC" id="2.3.1.-" evidence="8"/>
<feature type="compositionally biased region" description="Low complexity" evidence="9">
    <location>
        <begin position="104"/>
        <end position="115"/>
    </location>
</feature>
<dbReference type="Gene3D" id="3.30.559.10">
    <property type="entry name" value="Chloramphenicol acetyltransferase-like domain"/>
    <property type="match status" value="1"/>
</dbReference>
<evidence type="ECO:0000259" key="11">
    <source>
        <dbReference type="PROSITE" id="PS51826"/>
    </source>
</evidence>
<dbReference type="NCBIfam" id="TIGR02927">
    <property type="entry name" value="SucB_Actino"/>
    <property type="match status" value="1"/>
</dbReference>
<protein>
    <recommendedName>
        <fullName evidence="8">Dihydrolipoamide acetyltransferase component of pyruvate dehydrogenase complex</fullName>
        <ecNumber evidence="8">2.3.1.-</ecNumber>
    </recommendedName>
</protein>
<dbReference type="PANTHER" id="PTHR43178">
    <property type="entry name" value="DIHYDROLIPOAMIDE ACETYLTRANSFERASE COMPONENT OF PYRUVATE DEHYDROGENASE COMPLEX"/>
    <property type="match status" value="1"/>
</dbReference>
<feature type="domain" description="Peripheral subunit-binding (PSBD)" evidence="11">
    <location>
        <begin position="168"/>
        <end position="205"/>
    </location>
</feature>
<evidence type="ECO:0000256" key="2">
    <source>
        <dbReference type="ARBA" id="ARBA00007317"/>
    </source>
</evidence>
<dbReference type="PROSITE" id="PS51826">
    <property type="entry name" value="PSBD"/>
    <property type="match status" value="1"/>
</dbReference>
<evidence type="ECO:0000256" key="8">
    <source>
        <dbReference type="RuleBase" id="RU003423"/>
    </source>
</evidence>
<dbReference type="Pfam" id="PF02817">
    <property type="entry name" value="E3_binding"/>
    <property type="match status" value="1"/>
</dbReference>
<dbReference type="CDD" id="cd06849">
    <property type="entry name" value="lipoyl_domain"/>
    <property type="match status" value="1"/>
</dbReference>
<dbReference type="OrthoDB" id="9805770at2"/>
<dbReference type="GO" id="GO:0004742">
    <property type="term" value="F:dihydrolipoyllysine-residue acetyltransferase activity"/>
    <property type="evidence" value="ECO:0007669"/>
    <property type="project" value="UniProtKB-EC"/>
</dbReference>